<dbReference type="Proteomes" id="UP001497453">
    <property type="component" value="Chromosome 1"/>
</dbReference>
<dbReference type="EMBL" id="OZ037944">
    <property type="protein sequence ID" value="CAL1693931.1"/>
    <property type="molecule type" value="Genomic_DNA"/>
</dbReference>
<name>A0ABP1CEN0_9APHY</name>
<protein>
    <submittedName>
        <fullName evidence="2">Uncharacterized protein</fullName>
    </submittedName>
</protein>
<accession>A0ABP1CEN0</accession>
<proteinExistence type="predicted"/>
<evidence type="ECO:0000256" key="1">
    <source>
        <dbReference type="SAM" id="MobiDB-lite"/>
    </source>
</evidence>
<gene>
    <name evidence="2" type="ORF">GFSPODELE1_LOCUS70</name>
</gene>
<feature type="region of interest" description="Disordered" evidence="1">
    <location>
        <begin position="57"/>
        <end position="98"/>
    </location>
</feature>
<evidence type="ECO:0000313" key="2">
    <source>
        <dbReference type="EMBL" id="CAL1693931.1"/>
    </source>
</evidence>
<feature type="compositionally biased region" description="Polar residues" evidence="1">
    <location>
        <begin position="140"/>
        <end position="151"/>
    </location>
</feature>
<sequence>MMPGNKQSININLQITLEDERSSSDSHTTIPPFAILVVPACSGTSVSFLVDGAASINDSQPRSTTACESQSPSVPETEFSNSFSVRHGSESSLHGQIPAQSTAMIVNPVQQDLQESQEDSPNTWLRTSFKRPHFERTTDKSVASQINQTNADDVWIEKVSDSETEPESSIDPDSPTPKGHLIE</sequence>
<keyword evidence="3" id="KW-1185">Reference proteome</keyword>
<reference evidence="3" key="1">
    <citation type="submission" date="2024-04" db="EMBL/GenBank/DDBJ databases">
        <authorList>
            <person name="Shaw F."/>
            <person name="Minotto A."/>
        </authorList>
    </citation>
    <scope>NUCLEOTIDE SEQUENCE [LARGE SCALE GENOMIC DNA]</scope>
</reference>
<organism evidence="2 3">
    <name type="scientific">Somion occarium</name>
    <dbReference type="NCBI Taxonomy" id="3059160"/>
    <lineage>
        <taxon>Eukaryota</taxon>
        <taxon>Fungi</taxon>
        <taxon>Dikarya</taxon>
        <taxon>Basidiomycota</taxon>
        <taxon>Agaricomycotina</taxon>
        <taxon>Agaricomycetes</taxon>
        <taxon>Polyporales</taxon>
        <taxon>Cerrenaceae</taxon>
        <taxon>Somion</taxon>
    </lineage>
</organism>
<evidence type="ECO:0000313" key="3">
    <source>
        <dbReference type="Proteomes" id="UP001497453"/>
    </source>
</evidence>
<feature type="region of interest" description="Disordered" evidence="1">
    <location>
        <begin position="112"/>
        <end position="183"/>
    </location>
</feature>
<feature type="compositionally biased region" description="Polar residues" evidence="1">
    <location>
        <begin position="112"/>
        <end position="126"/>
    </location>
</feature>